<dbReference type="GO" id="GO:0016787">
    <property type="term" value="F:hydrolase activity"/>
    <property type="evidence" value="ECO:0007669"/>
    <property type="project" value="UniProtKB-KW"/>
</dbReference>
<proteinExistence type="predicted"/>
<evidence type="ECO:0000313" key="4">
    <source>
        <dbReference type="Proteomes" id="UP000276349"/>
    </source>
</evidence>
<organism evidence="3 4">
    <name type="scientific">Lysinibacillus telephonicus</name>
    <dbReference type="NCBI Taxonomy" id="1714840"/>
    <lineage>
        <taxon>Bacteria</taxon>
        <taxon>Bacillati</taxon>
        <taxon>Bacillota</taxon>
        <taxon>Bacilli</taxon>
        <taxon>Bacillales</taxon>
        <taxon>Bacillaceae</taxon>
        <taxon>Lysinibacillus</taxon>
    </lineage>
</organism>
<evidence type="ECO:0000256" key="1">
    <source>
        <dbReference type="ARBA" id="ARBA00022801"/>
    </source>
</evidence>
<dbReference type="InterPro" id="IPR029058">
    <property type="entry name" value="AB_hydrolase_fold"/>
</dbReference>
<gene>
    <name evidence="3" type="ORF">EKG35_11210</name>
</gene>
<dbReference type="Proteomes" id="UP000276349">
    <property type="component" value="Unassembled WGS sequence"/>
</dbReference>
<comment type="caution">
    <text evidence="3">The sequence shown here is derived from an EMBL/GenBank/DDBJ whole genome shotgun (WGS) entry which is preliminary data.</text>
</comment>
<dbReference type="InterPro" id="IPR000073">
    <property type="entry name" value="AB_hydrolase_1"/>
</dbReference>
<dbReference type="SUPFAM" id="SSF53474">
    <property type="entry name" value="alpha/beta-Hydrolases"/>
    <property type="match status" value="1"/>
</dbReference>
<evidence type="ECO:0000313" key="3">
    <source>
        <dbReference type="EMBL" id="RTQ92727.1"/>
    </source>
</evidence>
<dbReference type="EMBL" id="RXNR01000028">
    <property type="protein sequence ID" value="RTQ92727.1"/>
    <property type="molecule type" value="Genomic_DNA"/>
</dbReference>
<dbReference type="AlphaFoldDB" id="A0A3S0QV98"/>
<dbReference type="Pfam" id="PF12146">
    <property type="entry name" value="Hydrolase_4"/>
    <property type="match status" value="1"/>
</dbReference>
<feature type="domain" description="Serine aminopeptidase S33" evidence="2">
    <location>
        <begin position="44"/>
        <end position="234"/>
    </location>
</feature>
<dbReference type="RefSeq" id="WP_126294547.1">
    <property type="nucleotide sequence ID" value="NZ_CP155468.1"/>
</dbReference>
<dbReference type="InterPro" id="IPR050266">
    <property type="entry name" value="AB_hydrolase_sf"/>
</dbReference>
<dbReference type="GO" id="GO:0016020">
    <property type="term" value="C:membrane"/>
    <property type="evidence" value="ECO:0007669"/>
    <property type="project" value="TreeGrafter"/>
</dbReference>
<dbReference type="Gene3D" id="3.40.50.1820">
    <property type="entry name" value="alpha/beta hydrolase"/>
    <property type="match status" value="1"/>
</dbReference>
<dbReference type="PRINTS" id="PR00111">
    <property type="entry name" value="ABHYDROLASE"/>
</dbReference>
<sequence>MPHIKINGGNLYYETRGEGIPIVFIHPPLLTGINFMYQFEHLSNKYKIITFDIRGHGQSGYSSRVIDYSLIVEDIILLLNELKIKKAFLCGYSTGGSIVLEFLQMHSERAFGGIVISGMSEVNDYYLKLRILTAAGLSTKKTFPLLTYAITRGNANTQQCFKRMQQASSKGDIRNIKQYYQFSLKYNCTNQLHKISVPILLVYGAKDKVFHKYAYILQEKLPENELVLLENEHHQIPTKAPQKLHDVMQRFIQSYIRENPFMV</sequence>
<protein>
    <submittedName>
        <fullName evidence="3">Alpha/beta hydrolase</fullName>
    </submittedName>
</protein>
<dbReference type="PANTHER" id="PTHR43798">
    <property type="entry name" value="MONOACYLGLYCEROL LIPASE"/>
    <property type="match status" value="1"/>
</dbReference>
<keyword evidence="4" id="KW-1185">Reference proteome</keyword>
<name>A0A3S0QV98_9BACI</name>
<dbReference type="OrthoDB" id="6191536at2"/>
<keyword evidence="1 3" id="KW-0378">Hydrolase</keyword>
<dbReference type="PANTHER" id="PTHR43798:SF31">
    <property type="entry name" value="AB HYDROLASE SUPERFAMILY PROTEIN YCLE"/>
    <property type="match status" value="1"/>
</dbReference>
<accession>A0A3S0QV98</accession>
<reference evidence="3 4" key="1">
    <citation type="submission" date="2018-12" db="EMBL/GenBank/DDBJ databases">
        <authorList>
            <person name="Yu L."/>
        </authorList>
    </citation>
    <scope>NUCLEOTIDE SEQUENCE [LARGE SCALE GENOMIC DNA]</scope>
    <source>
        <strain evidence="3 4">S5H2222</strain>
    </source>
</reference>
<evidence type="ECO:0000259" key="2">
    <source>
        <dbReference type="Pfam" id="PF12146"/>
    </source>
</evidence>
<dbReference type="InterPro" id="IPR022742">
    <property type="entry name" value="Hydrolase_4"/>
</dbReference>